<dbReference type="PROSITE" id="PS50048">
    <property type="entry name" value="ZN2_CY6_FUNGAL_2"/>
    <property type="match status" value="1"/>
</dbReference>
<dbReference type="GO" id="GO:0008270">
    <property type="term" value="F:zinc ion binding"/>
    <property type="evidence" value="ECO:0007669"/>
    <property type="project" value="InterPro"/>
</dbReference>
<dbReference type="Pfam" id="PF00172">
    <property type="entry name" value="Zn_clus"/>
    <property type="match status" value="1"/>
</dbReference>
<dbReference type="PANTHER" id="PTHR31668:SF18">
    <property type="entry name" value="MALTOSE FERMENTATION REGULATORY PROTEIN MAL13-RELATED"/>
    <property type="match status" value="1"/>
</dbReference>
<keyword evidence="6" id="KW-0804">Transcription</keyword>
<accession>A0A0P7B0C2</accession>
<comment type="subcellular location">
    <subcellularLocation>
        <location evidence="1">Nucleus</location>
    </subcellularLocation>
</comment>
<dbReference type="OrthoDB" id="2534600at2759"/>
<dbReference type="GO" id="GO:0005634">
    <property type="term" value="C:nucleus"/>
    <property type="evidence" value="ECO:0007669"/>
    <property type="project" value="UniProtKB-SubCell"/>
</dbReference>
<evidence type="ECO:0000256" key="4">
    <source>
        <dbReference type="ARBA" id="ARBA00023015"/>
    </source>
</evidence>
<dbReference type="SMART" id="SM00066">
    <property type="entry name" value="GAL4"/>
    <property type="match status" value="1"/>
</dbReference>
<dbReference type="CDD" id="cd12148">
    <property type="entry name" value="fungal_TF_MHR"/>
    <property type="match status" value="1"/>
</dbReference>
<name>A0A0P7B0C2_9HYPO</name>
<dbReference type="Proteomes" id="UP000050424">
    <property type="component" value="Unassembled WGS sequence"/>
</dbReference>
<protein>
    <recommendedName>
        <fullName evidence="8">Zn(2)-C6 fungal-type domain-containing protein</fullName>
    </recommendedName>
</protein>
<dbReference type="InterPro" id="IPR036864">
    <property type="entry name" value="Zn2-C6_fun-type_DNA-bd_sf"/>
</dbReference>
<evidence type="ECO:0000256" key="5">
    <source>
        <dbReference type="ARBA" id="ARBA00023125"/>
    </source>
</evidence>
<keyword evidence="10" id="KW-1185">Reference proteome</keyword>
<keyword evidence="4" id="KW-0805">Transcription regulation</keyword>
<dbReference type="AlphaFoldDB" id="A0A0P7B0C2"/>
<proteinExistence type="predicted"/>
<keyword evidence="7" id="KW-0539">Nucleus</keyword>
<evidence type="ECO:0000256" key="3">
    <source>
        <dbReference type="ARBA" id="ARBA00022833"/>
    </source>
</evidence>
<dbReference type="SUPFAM" id="SSF57701">
    <property type="entry name" value="Zn2/Cys6 DNA-binding domain"/>
    <property type="match status" value="1"/>
</dbReference>
<keyword evidence="5" id="KW-0238">DNA-binding</keyword>
<dbReference type="CDD" id="cd00067">
    <property type="entry name" value="GAL4"/>
    <property type="match status" value="1"/>
</dbReference>
<sequence length="325" mass="36679">MAKRSCDFCVQRKIRCDGGTPCRKCVEAQPSFECTYLRPIRKRGPKTSRLRTRLEETRLSLGAASEGEARDHRLACIAGQTPPRGTGVASGKTRRHLPASIFGPICQVYRSRMYPVWPVIQSDVLLAKLEISESRGEPNMETYTLATALSAATMMQLNLVPIEHESRTIDSACMANECLRTRLCFDYREHASIESVLVSFFLHVYHAKLDNRKAAMVFLQEAISLARFLRLDEVGQESCRPVDDLLARDKAENTLLYITKQWMQTLLWQRAMSQGLLSSVSDIDFMSFMFPAQIAQDLLSSITTVSEDDLLPLGRDQVSITHIQQ</sequence>
<dbReference type="InterPro" id="IPR001138">
    <property type="entry name" value="Zn2Cys6_DnaBD"/>
</dbReference>
<evidence type="ECO:0000256" key="6">
    <source>
        <dbReference type="ARBA" id="ARBA00023163"/>
    </source>
</evidence>
<evidence type="ECO:0000256" key="7">
    <source>
        <dbReference type="ARBA" id="ARBA00023242"/>
    </source>
</evidence>
<gene>
    <name evidence="9" type="ORF">AK830_g7148</name>
</gene>
<evidence type="ECO:0000256" key="2">
    <source>
        <dbReference type="ARBA" id="ARBA00022723"/>
    </source>
</evidence>
<keyword evidence="2" id="KW-0479">Metal-binding</keyword>
<dbReference type="GO" id="GO:0000981">
    <property type="term" value="F:DNA-binding transcription factor activity, RNA polymerase II-specific"/>
    <property type="evidence" value="ECO:0007669"/>
    <property type="project" value="InterPro"/>
</dbReference>
<feature type="domain" description="Zn(2)-C6 fungal-type" evidence="8">
    <location>
        <begin position="5"/>
        <end position="36"/>
    </location>
</feature>
<dbReference type="PANTHER" id="PTHR31668">
    <property type="entry name" value="GLUCOSE TRANSPORT TRANSCRIPTION REGULATOR RGT1-RELATED-RELATED"/>
    <property type="match status" value="1"/>
</dbReference>
<evidence type="ECO:0000256" key="1">
    <source>
        <dbReference type="ARBA" id="ARBA00004123"/>
    </source>
</evidence>
<reference evidence="9 10" key="1">
    <citation type="submission" date="2015-09" db="EMBL/GenBank/DDBJ databases">
        <title>Draft genome of a European isolate of the apple canker pathogen Neonectria ditissima.</title>
        <authorList>
            <person name="Gomez-Cortecero A."/>
            <person name="Harrison R.J."/>
            <person name="Armitage A.D."/>
        </authorList>
    </citation>
    <scope>NUCLEOTIDE SEQUENCE [LARGE SCALE GENOMIC DNA]</scope>
    <source>
        <strain evidence="9 10">R09/05</strain>
    </source>
</reference>
<evidence type="ECO:0000313" key="10">
    <source>
        <dbReference type="Proteomes" id="UP000050424"/>
    </source>
</evidence>
<evidence type="ECO:0000259" key="8">
    <source>
        <dbReference type="PROSITE" id="PS50048"/>
    </source>
</evidence>
<organism evidence="9 10">
    <name type="scientific">Neonectria ditissima</name>
    <dbReference type="NCBI Taxonomy" id="78410"/>
    <lineage>
        <taxon>Eukaryota</taxon>
        <taxon>Fungi</taxon>
        <taxon>Dikarya</taxon>
        <taxon>Ascomycota</taxon>
        <taxon>Pezizomycotina</taxon>
        <taxon>Sordariomycetes</taxon>
        <taxon>Hypocreomycetidae</taxon>
        <taxon>Hypocreales</taxon>
        <taxon>Nectriaceae</taxon>
        <taxon>Neonectria</taxon>
    </lineage>
</organism>
<dbReference type="EMBL" id="LKCW01000108">
    <property type="protein sequence ID" value="KPM39411.1"/>
    <property type="molecule type" value="Genomic_DNA"/>
</dbReference>
<evidence type="ECO:0000313" key="9">
    <source>
        <dbReference type="EMBL" id="KPM39411.1"/>
    </source>
</evidence>
<keyword evidence="3" id="KW-0862">Zinc</keyword>
<dbReference type="Gene3D" id="4.10.240.10">
    <property type="entry name" value="Zn(2)-C6 fungal-type DNA-binding domain"/>
    <property type="match status" value="1"/>
</dbReference>
<dbReference type="GO" id="GO:0003677">
    <property type="term" value="F:DNA binding"/>
    <property type="evidence" value="ECO:0007669"/>
    <property type="project" value="UniProtKB-KW"/>
</dbReference>
<dbReference type="InterPro" id="IPR050797">
    <property type="entry name" value="Carb_Metab_Trans_Reg"/>
</dbReference>
<comment type="caution">
    <text evidence="9">The sequence shown here is derived from an EMBL/GenBank/DDBJ whole genome shotgun (WGS) entry which is preliminary data.</text>
</comment>